<dbReference type="AlphaFoldDB" id="A0A9X1UFB0"/>
<keyword evidence="2" id="KW-0378">Hydrolase</keyword>
<dbReference type="GO" id="GO:0047372">
    <property type="term" value="F:monoacylglycerol lipase activity"/>
    <property type="evidence" value="ECO:0007669"/>
    <property type="project" value="TreeGrafter"/>
</dbReference>
<dbReference type="EMBL" id="JAKLTY010000003">
    <property type="protein sequence ID" value="MCG2626282.1"/>
    <property type="molecule type" value="Genomic_DNA"/>
</dbReference>
<dbReference type="Proteomes" id="UP001139054">
    <property type="component" value="Unassembled WGS sequence"/>
</dbReference>
<dbReference type="SUPFAM" id="SSF53474">
    <property type="entry name" value="alpha/beta-Hydrolases"/>
    <property type="match status" value="1"/>
</dbReference>
<dbReference type="InterPro" id="IPR029058">
    <property type="entry name" value="AB_hydrolase_fold"/>
</dbReference>
<dbReference type="Gene3D" id="3.40.50.1820">
    <property type="entry name" value="alpha/beta hydrolase"/>
    <property type="match status" value="1"/>
</dbReference>
<dbReference type="InterPro" id="IPR000639">
    <property type="entry name" value="Epox_hydrolase-like"/>
</dbReference>
<feature type="domain" description="AB hydrolase-1" evidence="1">
    <location>
        <begin position="38"/>
        <end position="289"/>
    </location>
</feature>
<protein>
    <submittedName>
        <fullName evidence="2">Alpha/beta hydrolase</fullName>
    </submittedName>
</protein>
<dbReference type="PANTHER" id="PTHR43798:SF33">
    <property type="entry name" value="HYDROLASE, PUTATIVE (AFU_ORTHOLOGUE AFUA_2G14860)-RELATED"/>
    <property type="match status" value="1"/>
</dbReference>
<name>A0A9X1UFB0_9BRAD</name>
<evidence type="ECO:0000313" key="3">
    <source>
        <dbReference type="EMBL" id="MCG2668290.1"/>
    </source>
</evidence>
<keyword evidence="4" id="KW-1185">Reference proteome</keyword>
<dbReference type="PRINTS" id="PR00412">
    <property type="entry name" value="EPOXHYDRLASE"/>
</dbReference>
<gene>
    <name evidence="3" type="ORF">L6637_15115</name>
    <name evidence="2" type="ORF">L6654_06545</name>
</gene>
<evidence type="ECO:0000313" key="4">
    <source>
        <dbReference type="Proteomes" id="UP001139012"/>
    </source>
</evidence>
<dbReference type="GO" id="GO:0016020">
    <property type="term" value="C:membrane"/>
    <property type="evidence" value="ECO:0007669"/>
    <property type="project" value="TreeGrafter"/>
</dbReference>
<dbReference type="InterPro" id="IPR050266">
    <property type="entry name" value="AB_hydrolase_sf"/>
</dbReference>
<reference evidence="2" key="1">
    <citation type="submission" date="2022-01" db="EMBL/GenBank/DDBJ databases">
        <title>Genome sequnece data of strain Bradyrhizobium sp. nov.</title>
        <authorList>
            <person name="Zhang J."/>
        </authorList>
    </citation>
    <scope>NUCLEOTIDE SEQUENCE</scope>
    <source>
        <strain evidence="3">WYCCWR 12774</strain>
        <strain evidence="2">WYCCWR 13023</strain>
    </source>
</reference>
<dbReference type="InterPro" id="IPR000073">
    <property type="entry name" value="AB_hydrolase_1"/>
</dbReference>
<accession>A0A9X1UFB0</accession>
<sequence>MSAITERKDDQSGAGFRTARVETPSGGVYARDYAGTGPAFVMMHGFPDNLHIYDDLVPRLTRAGRRVVTFDFLGFGASDKSQEGGYSFAQQLSNLEAVVSHLALESAMPVAHDSSGPAALNFALKDPKRTAAVVVLNSFYCEAPTLRYPEFIELFASKSLNKLSETIRRSPEQFAWVLNFQRAAFQAELSEQHRAHYSSVLGPIIDANFREQPSAARAFAQMTAGLFEEVQRNTQRLPALSSMTVPVRLIWGDRDPYLNLGVAEHLASALKYGELVSLPAGHWVQMDEPGAVARGMLRPF</sequence>
<dbReference type="PANTHER" id="PTHR43798">
    <property type="entry name" value="MONOACYLGLYCEROL LIPASE"/>
    <property type="match status" value="1"/>
</dbReference>
<proteinExistence type="predicted"/>
<evidence type="ECO:0000313" key="5">
    <source>
        <dbReference type="Proteomes" id="UP001139054"/>
    </source>
</evidence>
<evidence type="ECO:0000313" key="2">
    <source>
        <dbReference type="EMBL" id="MCG2626282.1"/>
    </source>
</evidence>
<dbReference type="GO" id="GO:0046464">
    <property type="term" value="P:acylglycerol catabolic process"/>
    <property type="evidence" value="ECO:0007669"/>
    <property type="project" value="TreeGrafter"/>
</dbReference>
<dbReference type="EMBL" id="JAKLUA010000004">
    <property type="protein sequence ID" value="MCG2668290.1"/>
    <property type="molecule type" value="Genomic_DNA"/>
</dbReference>
<evidence type="ECO:0000259" key="1">
    <source>
        <dbReference type="Pfam" id="PF00561"/>
    </source>
</evidence>
<dbReference type="RefSeq" id="WP_237866344.1">
    <property type="nucleotide sequence ID" value="NZ_JAKLTY010000003.1"/>
</dbReference>
<organism evidence="2 5">
    <name type="scientific">Bradyrhizobium zhengyangense</name>
    <dbReference type="NCBI Taxonomy" id="2911009"/>
    <lineage>
        <taxon>Bacteria</taxon>
        <taxon>Pseudomonadati</taxon>
        <taxon>Pseudomonadota</taxon>
        <taxon>Alphaproteobacteria</taxon>
        <taxon>Hyphomicrobiales</taxon>
        <taxon>Nitrobacteraceae</taxon>
        <taxon>Bradyrhizobium</taxon>
    </lineage>
</organism>
<comment type="caution">
    <text evidence="2">The sequence shown here is derived from an EMBL/GenBank/DDBJ whole genome shotgun (WGS) entry which is preliminary data.</text>
</comment>
<dbReference type="Proteomes" id="UP001139012">
    <property type="component" value="Unassembled WGS sequence"/>
</dbReference>
<dbReference type="Pfam" id="PF00561">
    <property type="entry name" value="Abhydrolase_1"/>
    <property type="match status" value="1"/>
</dbReference>